<accession>A0A267MID8</accession>
<evidence type="ECO:0000259" key="6">
    <source>
        <dbReference type="SMART" id="SM00922"/>
    </source>
</evidence>
<dbReference type="Gene3D" id="3.20.20.120">
    <property type="entry name" value="Enolase-like C-terminal domain"/>
    <property type="match status" value="1"/>
</dbReference>
<dbReference type="SFLD" id="SFLDG00180">
    <property type="entry name" value="muconate_cycloisomerase"/>
    <property type="match status" value="1"/>
</dbReference>
<dbReference type="SUPFAM" id="SSF51604">
    <property type="entry name" value="Enolase C-terminal domain-like"/>
    <property type="match status" value="1"/>
</dbReference>
<gene>
    <name evidence="7" type="ORF">CCE28_11730</name>
</gene>
<keyword evidence="3" id="KW-0479">Metal-binding</keyword>
<dbReference type="InterPro" id="IPR036849">
    <property type="entry name" value="Enolase-like_C_sf"/>
</dbReference>
<dbReference type="GO" id="GO:0006518">
    <property type="term" value="P:peptide metabolic process"/>
    <property type="evidence" value="ECO:0007669"/>
    <property type="project" value="UniProtKB-ARBA"/>
</dbReference>
<evidence type="ECO:0000256" key="5">
    <source>
        <dbReference type="ARBA" id="ARBA00023235"/>
    </source>
</evidence>
<dbReference type="InterPro" id="IPR013342">
    <property type="entry name" value="Mandelate_racemase_C"/>
</dbReference>
<dbReference type="Gene3D" id="3.30.390.10">
    <property type="entry name" value="Enolase-like, N-terminal domain"/>
    <property type="match status" value="1"/>
</dbReference>
<dbReference type="Proteomes" id="UP000216024">
    <property type="component" value="Unassembled WGS sequence"/>
</dbReference>
<dbReference type="RefSeq" id="WP_095133912.1">
    <property type="nucleotide sequence ID" value="NZ_NIBG01000009.1"/>
</dbReference>
<evidence type="ECO:0000313" key="7">
    <source>
        <dbReference type="EMBL" id="PAB59182.1"/>
    </source>
</evidence>
<dbReference type="EMBL" id="NIBG01000009">
    <property type="protein sequence ID" value="PAB59182.1"/>
    <property type="molecule type" value="Genomic_DNA"/>
</dbReference>
<evidence type="ECO:0000256" key="4">
    <source>
        <dbReference type="ARBA" id="ARBA00022842"/>
    </source>
</evidence>
<dbReference type="OrthoDB" id="9775391at2"/>
<dbReference type="PANTHER" id="PTHR48073:SF2">
    <property type="entry name" value="O-SUCCINYLBENZOATE SYNTHASE"/>
    <property type="match status" value="1"/>
</dbReference>
<dbReference type="FunFam" id="3.30.390.10:FF:000009">
    <property type="entry name" value="Hydrophobic dipeptide epimerase"/>
    <property type="match status" value="1"/>
</dbReference>
<evidence type="ECO:0000256" key="3">
    <source>
        <dbReference type="ARBA" id="ARBA00022723"/>
    </source>
</evidence>
<keyword evidence="5" id="KW-0413">Isomerase</keyword>
<dbReference type="Pfam" id="PF02746">
    <property type="entry name" value="MR_MLE_N"/>
    <property type="match status" value="1"/>
</dbReference>
<evidence type="ECO:0000256" key="1">
    <source>
        <dbReference type="ARBA" id="ARBA00001946"/>
    </source>
</evidence>
<dbReference type="SFLD" id="SFLDS00001">
    <property type="entry name" value="Enolase"/>
    <property type="match status" value="1"/>
</dbReference>
<dbReference type="SUPFAM" id="SSF54826">
    <property type="entry name" value="Enolase N-terminal domain-like"/>
    <property type="match status" value="1"/>
</dbReference>
<comment type="cofactor">
    <cofactor evidence="1">
        <name>Mg(2+)</name>
        <dbReference type="ChEBI" id="CHEBI:18420"/>
    </cofactor>
</comment>
<dbReference type="AlphaFoldDB" id="A0A267MID8"/>
<keyword evidence="4" id="KW-0460">Magnesium</keyword>
<proteinExistence type="inferred from homology"/>
<reference evidence="7 8" key="1">
    <citation type="submission" date="2017-06" db="EMBL/GenBank/DDBJ databases">
        <title>Draft genome sequence of anaerobic fermentative bacterium Anaeromicrobium sediminis DY2726D isolated from West Pacific Ocean sediments.</title>
        <authorList>
            <person name="Zeng X."/>
        </authorList>
    </citation>
    <scope>NUCLEOTIDE SEQUENCE [LARGE SCALE GENOMIC DNA]</scope>
    <source>
        <strain evidence="7 8">DY2726D</strain>
    </source>
</reference>
<dbReference type="InterPro" id="IPR029017">
    <property type="entry name" value="Enolase-like_N"/>
</dbReference>
<protein>
    <recommendedName>
        <fullName evidence="6">Mandelate racemase/muconate lactonizing enzyme C-terminal domain-containing protein</fullName>
    </recommendedName>
</protein>
<comment type="similarity">
    <text evidence="2">Belongs to the mandelate racemase/muconate lactonizing enzyme family.</text>
</comment>
<dbReference type="Pfam" id="PF13378">
    <property type="entry name" value="MR_MLE_C"/>
    <property type="match status" value="1"/>
</dbReference>
<name>A0A267MID8_9FIRM</name>
<dbReference type="GO" id="GO:0000287">
    <property type="term" value="F:magnesium ion binding"/>
    <property type="evidence" value="ECO:0007669"/>
    <property type="project" value="UniProtKB-ARBA"/>
</dbReference>
<organism evidence="7 8">
    <name type="scientific">Anaeromicrobium sediminis</name>
    <dbReference type="NCBI Taxonomy" id="1478221"/>
    <lineage>
        <taxon>Bacteria</taxon>
        <taxon>Bacillati</taxon>
        <taxon>Bacillota</taxon>
        <taxon>Clostridia</taxon>
        <taxon>Peptostreptococcales</taxon>
        <taxon>Thermotaleaceae</taxon>
        <taxon>Anaeromicrobium</taxon>
    </lineage>
</organism>
<dbReference type="PANTHER" id="PTHR48073">
    <property type="entry name" value="O-SUCCINYLBENZOATE SYNTHASE-RELATED"/>
    <property type="match status" value="1"/>
</dbReference>
<dbReference type="GO" id="GO:0016854">
    <property type="term" value="F:racemase and epimerase activity"/>
    <property type="evidence" value="ECO:0007669"/>
    <property type="project" value="UniProtKB-ARBA"/>
</dbReference>
<sequence length="375" mass="41764">MKILKVSVKHIKVPLKKPYSLSKVVGTIKNTEPIIVRIVTDKGIWGIGETDPLQLFTEETPETIKMILEKYICPAILGLNPLNIANIHKRMDQVVKGNYLAKAAIDIACYDIIGKYANLPIHSLLGGRLREEIPIMWSLGSDLPEKNAEEAIKVKEQGYRSIMIKVGALSISDDIERVKAIRNAVGRECSLIVDANQGWDTHSAIRFAKLVEEYSISLFEQPVPYWDIAGMVKIRQNISIPLSADESLFTINDAKALIEKKAVDVFSIKVCKHGGIYKAKEIMDLAKTFGISCMMNSMIEEGITQAASLHLGASSNNLWKFGHAYFSPLRLKEDITDYSMSIGKGSIKINDQSGLGIHIFDEKIEKYKVDEVTIS</sequence>
<dbReference type="SMART" id="SM00922">
    <property type="entry name" value="MR_MLE"/>
    <property type="match status" value="1"/>
</dbReference>
<keyword evidence="8" id="KW-1185">Reference proteome</keyword>
<dbReference type="SFLD" id="SFLDF00009">
    <property type="entry name" value="o-succinylbenzoate_synthase"/>
    <property type="match status" value="1"/>
</dbReference>
<dbReference type="InterPro" id="IPR029065">
    <property type="entry name" value="Enolase_C-like"/>
</dbReference>
<comment type="caution">
    <text evidence="7">The sequence shown here is derived from an EMBL/GenBank/DDBJ whole genome shotgun (WGS) entry which is preliminary data.</text>
</comment>
<feature type="domain" description="Mandelate racemase/muconate lactonizing enzyme C-terminal" evidence="6">
    <location>
        <begin position="144"/>
        <end position="241"/>
    </location>
</feature>
<dbReference type="InterPro" id="IPR013341">
    <property type="entry name" value="Mandelate_racemase_N_dom"/>
</dbReference>
<evidence type="ECO:0000313" key="8">
    <source>
        <dbReference type="Proteomes" id="UP000216024"/>
    </source>
</evidence>
<evidence type="ECO:0000256" key="2">
    <source>
        <dbReference type="ARBA" id="ARBA00008031"/>
    </source>
</evidence>